<evidence type="ECO:0000313" key="3">
    <source>
        <dbReference type="Proteomes" id="UP000799421"/>
    </source>
</evidence>
<sequence>MPSFCPIGLQGRSNKLFGPKHAVKHIVSAKHDREKRDLRIGSEKWQEKERWEEANRSKARQNASKAALRISRQQAREMAALRDARAANSVPSFAIEDGHTEGDFLEFGMLDITNALVENCHSKDNLPSFSICSMLRSHAYKILKIYQKKWIFRMTTVSSKARFTAAKTRNILQTTLTDRLITMAILCMGRTKWRRLNLDLVGRNLCHSQSLSLCHSRDLHSKNFLIHGSM</sequence>
<proteinExistence type="predicted"/>
<name>A0A6A7C2B2_9PEZI</name>
<evidence type="ECO:0000313" key="2">
    <source>
        <dbReference type="EMBL" id="KAF2861159.1"/>
    </source>
</evidence>
<feature type="region of interest" description="Disordered" evidence="1">
    <location>
        <begin position="38"/>
        <end position="66"/>
    </location>
</feature>
<gene>
    <name evidence="2" type="ORF">K470DRAFT_285955</name>
</gene>
<feature type="compositionally biased region" description="Basic and acidic residues" evidence="1">
    <location>
        <begin position="38"/>
        <end position="56"/>
    </location>
</feature>
<organism evidence="2 3">
    <name type="scientific">Piedraia hortae CBS 480.64</name>
    <dbReference type="NCBI Taxonomy" id="1314780"/>
    <lineage>
        <taxon>Eukaryota</taxon>
        <taxon>Fungi</taxon>
        <taxon>Dikarya</taxon>
        <taxon>Ascomycota</taxon>
        <taxon>Pezizomycotina</taxon>
        <taxon>Dothideomycetes</taxon>
        <taxon>Dothideomycetidae</taxon>
        <taxon>Capnodiales</taxon>
        <taxon>Piedraiaceae</taxon>
        <taxon>Piedraia</taxon>
    </lineage>
</organism>
<protein>
    <submittedName>
        <fullName evidence="2">Uncharacterized protein</fullName>
    </submittedName>
</protein>
<keyword evidence="3" id="KW-1185">Reference proteome</keyword>
<accession>A0A6A7C2B2</accession>
<dbReference type="Proteomes" id="UP000799421">
    <property type="component" value="Unassembled WGS sequence"/>
</dbReference>
<dbReference type="AlphaFoldDB" id="A0A6A7C2B2"/>
<evidence type="ECO:0000256" key="1">
    <source>
        <dbReference type="SAM" id="MobiDB-lite"/>
    </source>
</evidence>
<reference evidence="2" key="1">
    <citation type="journal article" date="2020" name="Stud. Mycol.">
        <title>101 Dothideomycetes genomes: a test case for predicting lifestyles and emergence of pathogens.</title>
        <authorList>
            <person name="Haridas S."/>
            <person name="Albert R."/>
            <person name="Binder M."/>
            <person name="Bloem J."/>
            <person name="Labutti K."/>
            <person name="Salamov A."/>
            <person name="Andreopoulos B."/>
            <person name="Baker S."/>
            <person name="Barry K."/>
            <person name="Bills G."/>
            <person name="Bluhm B."/>
            <person name="Cannon C."/>
            <person name="Castanera R."/>
            <person name="Culley D."/>
            <person name="Daum C."/>
            <person name="Ezra D."/>
            <person name="Gonzalez J."/>
            <person name="Henrissat B."/>
            <person name="Kuo A."/>
            <person name="Liang C."/>
            <person name="Lipzen A."/>
            <person name="Lutzoni F."/>
            <person name="Magnuson J."/>
            <person name="Mondo S."/>
            <person name="Nolan M."/>
            <person name="Ohm R."/>
            <person name="Pangilinan J."/>
            <person name="Park H.-J."/>
            <person name="Ramirez L."/>
            <person name="Alfaro M."/>
            <person name="Sun H."/>
            <person name="Tritt A."/>
            <person name="Yoshinaga Y."/>
            <person name="Zwiers L.-H."/>
            <person name="Turgeon B."/>
            <person name="Goodwin S."/>
            <person name="Spatafora J."/>
            <person name="Crous P."/>
            <person name="Grigoriev I."/>
        </authorList>
    </citation>
    <scope>NUCLEOTIDE SEQUENCE</scope>
    <source>
        <strain evidence="2">CBS 480.64</strain>
    </source>
</reference>
<dbReference type="EMBL" id="MU005975">
    <property type="protein sequence ID" value="KAF2861159.1"/>
    <property type="molecule type" value="Genomic_DNA"/>
</dbReference>